<keyword evidence="5" id="KW-1185">Reference proteome</keyword>
<dbReference type="Proteomes" id="UP000618382">
    <property type="component" value="Unassembled WGS sequence"/>
</dbReference>
<reference evidence="3 4" key="1">
    <citation type="submission" date="2020-07" db="EMBL/GenBank/DDBJ databases">
        <title>Sequencing the genomes of 1000 actinobacteria strains.</title>
        <authorList>
            <person name="Klenk H.-P."/>
        </authorList>
    </citation>
    <scope>NUCLEOTIDE SEQUENCE [LARGE SCALE GENOMIC DNA]</scope>
    <source>
        <strain evidence="3 4">DSM 24482</strain>
    </source>
</reference>
<dbReference type="Proteomes" id="UP000577956">
    <property type="component" value="Unassembled WGS sequence"/>
</dbReference>
<dbReference type="EMBL" id="JACCBK010000001">
    <property type="protein sequence ID" value="NYD87224.1"/>
    <property type="molecule type" value="Genomic_DNA"/>
</dbReference>
<evidence type="ECO:0000313" key="2">
    <source>
        <dbReference type="EMBL" id="GIG34006.1"/>
    </source>
</evidence>
<evidence type="ECO:0000313" key="5">
    <source>
        <dbReference type="Proteomes" id="UP000618382"/>
    </source>
</evidence>
<reference evidence="2 5" key="2">
    <citation type="submission" date="2021-01" db="EMBL/GenBank/DDBJ databases">
        <title>Whole genome shotgun sequence of Cellulomonas oligotrophica NBRC 109435.</title>
        <authorList>
            <person name="Komaki H."/>
            <person name="Tamura T."/>
        </authorList>
    </citation>
    <scope>NUCLEOTIDE SEQUENCE [LARGE SCALE GENOMIC DNA]</scope>
    <source>
        <strain evidence="2 5">NBRC 109435</strain>
    </source>
</reference>
<accession>A0A7Y9FHA8</accession>
<sequence>MPAPVHRRKVAAVAVAVVGVAGLSVASAAQLTMATGPGVPAAVQTTGACQDLPLTASFAQEPGVDAAAVTLAGFSPTCAGQVYRVQVLDGTGAALADVEGALTGVPVEDVVVDVAAGAGDVARIVVTLS</sequence>
<keyword evidence="1" id="KW-0732">Signal</keyword>
<gene>
    <name evidence="3" type="ORF">BKA21_002773</name>
    <name evidence="2" type="ORF">Col01nite_31650</name>
</gene>
<dbReference type="AlphaFoldDB" id="A0A7Y9FHA8"/>
<name>A0A7Y9FHA8_9CELL</name>
<protein>
    <submittedName>
        <fullName evidence="3">Uncharacterized protein</fullName>
    </submittedName>
</protein>
<feature type="signal peptide" evidence="1">
    <location>
        <begin position="1"/>
        <end position="28"/>
    </location>
</feature>
<organism evidence="3 4">
    <name type="scientific">Cellulomonas oligotrophica</name>
    <dbReference type="NCBI Taxonomy" id="931536"/>
    <lineage>
        <taxon>Bacteria</taxon>
        <taxon>Bacillati</taxon>
        <taxon>Actinomycetota</taxon>
        <taxon>Actinomycetes</taxon>
        <taxon>Micrococcales</taxon>
        <taxon>Cellulomonadaceae</taxon>
        <taxon>Cellulomonas</taxon>
    </lineage>
</organism>
<comment type="caution">
    <text evidence="3">The sequence shown here is derived from an EMBL/GenBank/DDBJ whole genome shotgun (WGS) entry which is preliminary data.</text>
</comment>
<evidence type="ECO:0000313" key="3">
    <source>
        <dbReference type="EMBL" id="NYD87224.1"/>
    </source>
</evidence>
<dbReference type="EMBL" id="BONN01000011">
    <property type="protein sequence ID" value="GIG34006.1"/>
    <property type="molecule type" value="Genomic_DNA"/>
</dbReference>
<feature type="chain" id="PRO_5030586644" evidence="1">
    <location>
        <begin position="29"/>
        <end position="129"/>
    </location>
</feature>
<evidence type="ECO:0000313" key="4">
    <source>
        <dbReference type="Proteomes" id="UP000577956"/>
    </source>
</evidence>
<proteinExistence type="predicted"/>
<dbReference type="RefSeq" id="WP_140460710.1">
    <property type="nucleotide sequence ID" value="NZ_BAABFI010000009.1"/>
</dbReference>
<evidence type="ECO:0000256" key="1">
    <source>
        <dbReference type="SAM" id="SignalP"/>
    </source>
</evidence>